<organism evidence="1">
    <name type="scientific">bioreactor metagenome</name>
    <dbReference type="NCBI Taxonomy" id="1076179"/>
    <lineage>
        <taxon>unclassified sequences</taxon>
        <taxon>metagenomes</taxon>
        <taxon>ecological metagenomes</taxon>
    </lineage>
</organism>
<reference evidence="1" key="1">
    <citation type="submission" date="2019-08" db="EMBL/GenBank/DDBJ databases">
        <authorList>
            <person name="Kucharzyk K."/>
            <person name="Murdoch R.W."/>
            <person name="Higgins S."/>
            <person name="Loffler F."/>
        </authorList>
    </citation>
    <scope>NUCLEOTIDE SEQUENCE</scope>
</reference>
<accession>A0A644ZJN8</accession>
<comment type="caution">
    <text evidence="1">The sequence shown here is derived from an EMBL/GenBank/DDBJ whole genome shotgun (WGS) entry which is preliminary data.</text>
</comment>
<gene>
    <name evidence="1" type="ORF">SDC9_87755</name>
</gene>
<name>A0A644ZJN8_9ZZZZ</name>
<dbReference type="EMBL" id="VSSQ01009248">
    <property type="protein sequence ID" value="MPM41105.1"/>
    <property type="molecule type" value="Genomic_DNA"/>
</dbReference>
<dbReference type="AlphaFoldDB" id="A0A644ZJN8"/>
<protein>
    <submittedName>
        <fullName evidence="1">Uncharacterized protein</fullName>
    </submittedName>
</protein>
<proteinExistence type="predicted"/>
<evidence type="ECO:0000313" key="1">
    <source>
        <dbReference type="EMBL" id="MPM41105.1"/>
    </source>
</evidence>
<sequence>MVVLLGNRVLGGKPKALAGVQRVTEAGVGKGQDGGYRIELPLQHAGTVKFADGLAALGSVVASKHQLRLSGTGSLHLRSLVNVPEGMTGNGNGYLPVLHHR</sequence>